<keyword evidence="2" id="KW-1185">Reference proteome</keyword>
<reference evidence="1" key="1">
    <citation type="submission" date="2025-08" db="UniProtKB">
        <authorList>
            <consortium name="Ensembl"/>
        </authorList>
    </citation>
    <scope>IDENTIFICATION</scope>
</reference>
<organism evidence="1 2">
    <name type="scientific">Neovison vison</name>
    <name type="common">American mink</name>
    <name type="synonym">Mustela vison</name>
    <dbReference type="NCBI Taxonomy" id="452646"/>
    <lineage>
        <taxon>Eukaryota</taxon>
        <taxon>Metazoa</taxon>
        <taxon>Chordata</taxon>
        <taxon>Craniata</taxon>
        <taxon>Vertebrata</taxon>
        <taxon>Euteleostomi</taxon>
        <taxon>Mammalia</taxon>
        <taxon>Eutheria</taxon>
        <taxon>Laurasiatheria</taxon>
        <taxon>Carnivora</taxon>
        <taxon>Caniformia</taxon>
        <taxon>Musteloidea</taxon>
        <taxon>Mustelidae</taxon>
        <taxon>Mustelinae</taxon>
        <taxon>Neogale</taxon>
    </lineage>
</organism>
<name>A0A8C7B333_NEOVI</name>
<dbReference type="Ensembl" id="ENSNVIT00000019969.1">
    <property type="protein sequence ID" value="ENSNVIP00000017126.1"/>
    <property type="gene ID" value="ENSNVIG00000013423.1"/>
</dbReference>
<accession>A0A8C7B333</accession>
<reference evidence="1" key="2">
    <citation type="submission" date="2025-09" db="UniProtKB">
        <authorList>
            <consortium name="Ensembl"/>
        </authorList>
    </citation>
    <scope>IDENTIFICATION</scope>
</reference>
<proteinExistence type="predicted"/>
<evidence type="ECO:0000313" key="2">
    <source>
        <dbReference type="Proteomes" id="UP000694425"/>
    </source>
</evidence>
<protein>
    <submittedName>
        <fullName evidence="1">Uncharacterized protein</fullName>
    </submittedName>
</protein>
<dbReference type="Proteomes" id="UP000694425">
    <property type="component" value="Unplaced"/>
</dbReference>
<evidence type="ECO:0000313" key="1">
    <source>
        <dbReference type="Ensembl" id="ENSNVIP00000017126.1"/>
    </source>
</evidence>
<sequence>TAVEARDLHLQGPMWLPNWKVKKSSGCPTWT</sequence>
<dbReference type="AlphaFoldDB" id="A0A8C7B333"/>